<organism evidence="1">
    <name type="scientific">marine sediment metagenome</name>
    <dbReference type="NCBI Taxonomy" id="412755"/>
    <lineage>
        <taxon>unclassified sequences</taxon>
        <taxon>metagenomes</taxon>
        <taxon>ecological metagenomes</taxon>
    </lineage>
</organism>
<reference evidence="1" key="1">
    <citation type="journal article" date="2015" name="Nature">
        <title>Complex archaea that bridge the gap between prokaryotes and eukaryotes.</title>
        <authorList>
            <person name="Spang A."/>
            <person name="Saw J.H."/>
            <person name="Jorgensen S.L."/>
            <person name="Zaremba-Niedzwiedzka K."/>
            <person name="Martijn J."/>
            <person name="Lind A.E."/>
            <person name="van Eijk R."/>
            <person name="Schleper C."/>
            <person name="Guy L."/>
            <person name="Ettema T.J."/>
        </authorList>
    </citation>
    <scope>NUCLEOTIDE SEQUENCE</scope>
</reference>
<sequence>MIFKETHRYVLDSTKTQTRRLVKPGDIAFAQPGAAGSFYPTALVTDARNRLRWEVGKDYAVQSGRGKSSLGRIRLIAIRKEQLQEISAEDCTSEGLVTYHREHAAVSDLRQQFEMLWDGIHTLNGQRWDDNPEVWVLEFELAR</sequence>
<gene>
    <name evidence="1" type="ORF">LCGC14_0401260</name>
</gene>
<dbReference type="EMBL" id="LAZR01000344">
    <property type="protein sequence ID" value="KKN73423.1"/>
    <property type="molecule type" value="Genomic_DNA"/>
</dbReference>
<protein>
    <recommendedName>
        <fullName evidence="2">ASCH domain-containing protein</fullName>
    </recommendedName>
</protein>
<proteinExistence type="predicted"/>
<evidence type="ECO:0000313" key="1">
    <source>
        <dbReference type="EMBL" id="KKN73423.1"/>
    </source>
</evidence>
<name>A0A0F9W5Y0_9ZZZZ</name>
<accession>A0A0F9W5Y0</accession>
<dbReference type="AlphaFoldDB" id="A0A0F9W5Y0"/>
<evidence type="ECO:0008006" key="2">
    <source>
        <dbReference type="Google" id="ProtNLM"/>
    </source>
</evidence>
<comment type="caution">
    <text evidence="1">The sequence shown here is derived from an EMBL/GenBank/DDBJ whole genome shotgun (WGS) entry which is preliminary data.</text>
</comment>